<dbReference type="STRING" id="6412.T1ET63"/>
<evidence type="ECO:0000259" key="3">
    <source>
        <dbReference type="Pfam" id="PF12516"/>
    </source>
</evidence>
<gene>
    <name evidence="5" type="primary">20199763</name>
    <name evidence="4" type="ORF">HELRODRAFT_162800</name>
</gene>
<dbReference type="Proteomes" id="UP000015101">
    <property type="component" value="Unassembled WGS sequence"/>
</dbReference>
<dbReference type="InParanoid" id="T1ET63"/>
<dbReference type="eggNOG" id="ENOG502QVD4">
    <property type="taxonomic scope" value="Eukaryota"/>
</dbReference>
<evidence type="ECO:0000313" key="4">
    <source>
        <dbReference type="EMBL" id="ESN99281.1"/>
    </source>
</evidence>
<accession>T1ET63</accession>
<dbReference type="PANTHER" id="PTHR31997:SF1">
    <property type="entry name" value="AGAP003710-PA"/>
    <property type="match status" value="1"/>
</dbReference>
<dbReference type="InterPro" id="IPR022194">
    <property type="entry name" value="DUF3719"/>
</dbReference>
<reference evidence="6" key="1">
    <citation type="submission" date="2012-12" db="EMBL/GenBank/DDBJ databases">
        <authorList>
            <person name="Hellsten U."/>
            <person name="Grimwood J."/>
            <person name="Chapman J.A."/>
            <person name="Shapiro H."/>
            <person name="Aerts A."/>
            <person name="Otillar R.P."/>
            <person name="Terry A.Y."/>
            <person name="Boore J.L."/>
            <person name="Simakov O."/>
            <person name="Marletaz F."/>
            <person name="Cho S.-J."/>
            <person name="Edsinger-Gonzales E."/>
            <person name="Havlak P."/>
            <person name="Kuo D.-H."/>
            <person name="Larsson T."/>
            <person name="Lv J."/>
            <person name="Arendt D."/>
            <person name="Savage R."/>
            <person name="Osoegawa K."/>
            <person name="de Jong P."/>
            <person name="Lindberg D.R."/>
            <person name="Seaver E.C."/>
            <person name="Weisblat D.A."/>
            <person name="Putnam N.H."/>
            <person name="Grigoriev I.V."/>
            <person name="Rokhsar D.S."/>
        </authorList>
    </citation>
    <scope>NUCLEOTIDE SEQUENCE</scope>
</reference>
<dbReference type="InterPro" id="IPR039630">
    <property type="entry name" value="FAM149"/>
</dbReference>
<feature type="domain" description="DUF3719" evidence="3">
    <location>
        <begin position="53"/>
        <end position="103"/>
    </location>
</feature>
<organism evidence="5 6">
    <name type="scientific">Helobdella robusta</name>
    <name type="common">Californian leech</name>
    <dbReference type="NCBI Taxonomy" id="6412"/>
    <lineage>
        <taxon>Eukaryota</taxon>
        <taxon>Metazoa</taxon>
        <taxon>Spiralia</taxon>
        <taxon>Lophotrochozoa</taxon>
        <taxon>Annelida</taxon>
        <taxon>Clitellata</taxon>
        <taxon>Hirudinea</taxon>
        <taxon>Rhynchobdellida</taxon>
        <taxon>Glossiphoniidae</taxon>
        <taxon>Helobdella</taxon>
    </lineage>
</organism>
<dbReference type="CTD" id="20199763"/>
<comment type="similarity">
    <text evidence="1">Belongs to the FAM149 family.</text>
</comment>
<dbReference type="KEGG" id="hro:HELRODRAFT_162800"/>
<dbReference type="RefSeq" id="XP_009023147.1">
    <property type="nucleotide sequence ID" value="XM_009024899.1"/>
</dbReference>
<proteinExistence type="inferred from homology"/>
<evidence type="ECO:0000256" key="2">
    <source>
        <dbReference type="SAM" id="MobiDB-lite"/>
    </source>
</evidence>
<feature type="region of interest" description="Disordered" evidence="2">
    <location>
        <begin position="129"/>
        <end position="148"/>
    </location>
</feature>
<sequence>MSCTFDKLSLSHSLSSSGFLTENSSLFSMTENDFDQLATKKTNELFDAMDGILFDGKHDGNHAIIRECHEWRSAFPHLRVTGAKLLEQQEHGYQRYSPSTKLMNNELTYRHLQGLEVKGEKASKILKSVGSGEEDEADEYGSSINGANYDGDDEVIELQGHYEEVLAIDY</sequence>
<dbReference type="AlphaFoldDB" id="T1ET63"/>
<dbReference type="EnsemblMetazoa" id="HelroT162800">
    <property type="protein sequence ID" value="HelroP162800"/>
    <property type="gene ID" value="HelroG162800"/>
</dbReference>
<reference evidence="5" key="3">
    <citation type="submission" date="2015-06" db="UniProtKB">
        <authorList>
            <consortium name="EnsemblMetazoa"/>
        </authorList>
    </citation>
    <scope>IDENTIFICATION</scope>
</reference>
<dbReference type="PANTHER" id="PTHR31997">
    <property type="entry name" value="AGAP003710-PA"/>
    <property type="match status" value="1"/>
</dbReference>
<keyword evidence="6" id="KW-1185">Reference proteome</keyword>
<name>T1ET63_HELRO</name>
<dbReference type="EMBL" id="AMQM01001179">
    <property type="status" value="NOT_ANNOTATED_CDS"/>
    <property type="molecule type" value="Genomic_DNA"/>
</dbReference>
<dbReference type="OrthoDB" id="2134133at2759"/>
<protein>
    <recommendedName>
        <fullName evidence="3">DUF3719 domain-containing protein</fullName>
    </recommendedName>
</protein>
<evidence type="ECO:0000313" key="5">
    <source>
        <dbReference type="EnsemblMetazoa" id="HelroP162800"/>
    </source>
</evidence>
<evidence type="ECO:0000256" key="1">
    <source>
        <dbReference type="ARBA" id="ARBA00008309"/>
    </source>
</evidence>
<reference evidence="4 6" key="2">
    <citation type="journal article" date="2013" name="Nature">
        <title>Insights into bilaterian evolution from three spiralian genomes.</title>
        <authorList>
            <person name="Simakov O."/>
            <person name="Marletaz F."/>
            <person name="Cho S.J."/>
            <person name="Edsinger-Gonzales E."/>
            <person name="Havlak P."/>
            <person name="Hellsten U."/>
            <person name="Kuo D.H."/>
            <person name="Larsson T."/>
            <person name="Lv J."/>
            <person name="Arendt D."/>
            <person name="Savage R."/>
            <person name="Osoegawa K."/>
            <person name="de Jong P."/>
            <person name="Grimwood J."/>
            <person name="Chapman J.A."/>
            <person name="Shapiro H."/>
            <person name="Aerts A."/>
            <person name="Otillar R.P."/>
            <person name="Terry A.Y."/>
            <person name="Boore J.L."/>
            <person name="Grigoriev I.V."/>
            <person name="Lindberg D.R."/>
            <person name="Seaver E.C."/>
            <person name="Weisblat D.A."/>
            <person name="Putnam N.H."/>
            <person name="Rokhsar D.S."/>
        </authorList>
    </citation>
    <scope>NUCLEOTIDE SEQUENCE</scope>
</reference>
<evidence type="ECO:0000313" key="6">
    <source>
        <dbReference type="Proteomes" id="UP000015101"/>
    </source>
</evidence>
<dbReference type="Pfam" id="PF12516">
    <property type="entry name" value="DUF3719"/>
    <property type="match status" value="1"/>
</dbReference>
<dbReference type="EMBL" id="KB097143">
    <property type="protein sequence ID" value="ESN99281.1"/>
    <property type="molecule type" value="Genomic_DNA"/>
</dbReference>
<dbReference type="HOGENOM" id="CLU_1572345_0_0_1"/>
<dbReference type="GeneID" id="20199763"/>